<protein>
    <submittedName>
        <fullName evidence="2">Uncharacterized protein</fullName>
    </submittedName>
</protein>
<dbReference type="EMBL" id="MVBM01000003">
    <property type="protein sequence ID" value="OOK75567.1"/>
    <property type="molecule type" value="Genomic_DNA"/>
</dbReference>
<proteinExistence type="predicted"/>
<sequence length="40" mass="4728">MANWRSLRFPASTDMRHLIFPLADCFDESTQGMSREEPRK</sequence>
<evidence type="ECO:0000313" key="2">
    <source>
        <dbReference type="EMBL" id="OOK75567.1"/>
    </source>
</evidence>
<gene>
    <name evidence="1" type="ORF">BZL29_5038</name>
    <name evidence="2" type="ORF">BZL30_3394</name>
</gene>
<dbReference type="Proteomes" id="UP000188532">
    <property type="component" value="Unassembled WGS sequence"/>
</dbReference>
<evidence type="ECO:0000313" key="4">
    <source>
        <dbReference type="Proteomes" id="UP000189229"/>
    </source>
</evidence>
<evidence type="ECO:0000313" key="1">
    <source>
        <dbReference type="EMBL" id="OOK73095.1"/>
    </source>
</evidence>
<evidence type="ECO:0000313" key="3">
    <source>
        <dbReference type="Proteomes" id="UP000188532"/>
    </source>
</evidence>
<dbReference type="EMBL" id="MVBN01000005">
    <property type="protein sequence ID" value="OOK73095.1"/>
    <property type="molecule type" value="Genomic_DNA"/>
</dbReference>
<name>A0A1V3X8W8_MYCKA</name>
<dbReference type="AlphaFoldDB" id="A0A1V3X8W8"/>
<comment type="caution">
    <text evidence="2">The sequence shown here is derived from an EMBL/GenBank/DDBJ whole genome shotgun (WGS) entry which is preliminary data.</text>
</comment>
<dbReference type="Proteomes" id="UP000189229">
    <property type="component" value="Unassembled WGS sequence"/>
</dbReference>
<accession>A0A1V3X8W8</accession>
<reference evidence="3 4" key="1">
    <citation type="submission" date="2017-02" db="EMBL/GenBank/DDBJ databases">
        <title>Complete genome sequences of Mycobacterium kansasii strains isolated from rhesus macaques.</title>
        <authorList>
            <person name="Panda A."/>
            <person name="Nagaraj S."/>
            <person name="Zhao X."/>
            <person name="Tettelin H."/>
            <person name="Detolla L.J."/>
        </authorList>
    </citation>
    <scope>NUCLEOTIDE SEQUENCE [LARGE SCALE GENOMIC DNA]</scope>
    <source>
        <strain evidence="1 3">11-3469</strain>
        <strain evidence="2 4">11-3813</strain>
    </source>
</reference>
<organism evidence="2 4">
    <name type="scientific">Mycobacterium kansasii</name>
    <dbReference type="NCBI Taxonomy" id="1768"/>
    <lineage>
        <taxon>Bacteria</taxon>
        <taxon>Bacillati</taxon>
        <taxon>Actinomycetota</taxon>
        <taxon>Actinomycetes</taxon>
        <taxon>Mycobacteriales</taxon>
        <taxon>Mycobacteriaceae</taxon>
        <taxon>Mycobacterium</taxon>
    </lineage>
</organism>